<dbReference type="Proteomes" id="UP001224644">
    <property type="component" value="Unassembled WGS sequence"/>
</dbReference>
<dbReference type="HAMAP" id="MF_01401">
    <property type="entry name" value="MsrA"/>
    <property type="match status" value="1"/>
</dbReference>
<dbReference type="EC" id="1.8.4.11" evidence="4"/>
<feature type="domain" description="Peptide methionine sulphoxide reductase MsrA" evidence="5">
    <location>
        <begin position="64"/>
        <end position="215"/>
    </location>
</feature>
<dbReference type="RefSeq" id="WP_238223427.1">
    <property type="nucleotide sequence ID" value="NZ_BPQD01000006.1"/>
</dbReference>
<name>A0ABT8BK80_9HYPH</name>
<evidence type="ECO:0000313" key="7">
    <source>
        <dbReference type="Proteomes" id="UP001224644"/>
    </source>
</evidence>
<dbReference type="EMBL" id="JAUFPX010000017">
    <property type="protein sequence ID" value="MDN3592608.1"/>
    <property type="molecule type" value="Genomic_DNA"/>
</dbReference>
<accession>A0ABT8BK80</accession>
<evidence type="ECO:0000256" key="3">
    <source>
        <dbReference type="ARBA" id="ARBA00048782"/>
    </source>
</evidence>
<dbReference type="InterPro" id="IPR036509">
    <property type="entry name" value="Met_Sox_Rdtase_MsrA_sf"/>
</dbReference>
<reference evidence="7" key="1">
    <citation type="journal article" date="2019" name="Int. J. Syst. Evol. Microbiol.">
        <title>The Global Catalogue of Microorganisms (GCM) 10K type strain sequencing project: providing services to taxonomists for standard genome sequencing and annotation.</title>
        <authorList>
            <consortium name="The Broad Institute Genomics Platform"/>
            <consortium name="The Broad Institute Genome Sequencing Center for Infectious Disease"/>
            <person name="Wu L."/>
            <person name="Ma J."/>
        </authorList>
    </citation>
    <scope>NUCLEOTIDE SEQUENCE [LARGE SCALE GENOMIC DNA]</scope>
    <source>
        <strain evidence="7">CECT 7069</strain>
    </source>
</reference>
<comment type="catalytic activity">
    <reaction evidence="3 4">
        <text>[thioredoxin]-disulfide + L-methionine + H2O = L-methionine (S)-S-oxide + [thioredoxin]-dithiol</text>
        <dbReference type="Rhea" id="RHEA:19993"/>
        <dbReference type="Rhea" id="RHEA-COMP:10698"/>
        <dbReference type="Rhea" id="RHEA-COMP:10700"/>
        <dbReference type="ChEBI" id="CHEBI:15377"/>
        <dbReference type="ChEBI" id="CHEBI:29950"/>
        <dbReference type="ChEBI" id="CHEBI:50058"/>
        <dbReference type="ChEBI" id="CHEBI:57844"/>
        <dbReference type="ChEBI" id="CHEBI:58772"/>
        <dbReference type="EC" id="1.8.4.11"/>
    </reaction>
</comment>
<dbReference type="PANTHER" id="PTHR43774:SF1">
    <property type="entry name" value="PEPTIDE METHIONINE SULFOXIDE REDUCTASE MSRA 2"/>
    <property type="match status" value="1"/>
</dbReference>
<dbReference type="InterPro" id="IPR002569">
    <property type="entry name" value="Met_Sox_Rdtase_MsrA_dom"/>
</dbReference>
<keyword evidence="7" id="KW-1185">Reference proteome</keyword>
<protein>
    <recommendedName>
        <fullName evidence="4">Peptide methionine sulfoxide reductase MsrA</fullName>
        <shortName evidence="4">Protein-methionine-S-oxide reductase</shortName>
        <ecNumber evidence="4">1.8.4.11</ecNumber>
    </recommendedName>
    <alternativeName>
        <fullName evidence="4">Peptide-methionine (S)-S-oxide reductase</fullName>
        <shortName evidence="4">Peptide Met(O) reductase</shortName>
    </alternativeName>
</protein>
<dbReference type="GO" id="GO:0008113">
    <property type="term" value="F:peptide-methionine (S)-S-oxide reductase activity"/>
    <property type="evidence" value="ECO:0007669"/>
    <property type="project" value="UniProtKB-EC"/>
</dbReference>
<evidence type="ECO:0000256" key="1">
    <source>
        <dbReference type="ARBA" id="ARBA00023002"/>
    </source>
</evidence>
<comment type="function">
    <text evidence="4">Has an important function as a repair enzyme for proteins that have been inactivated by oxidation. Catalyzes the reversible oxidation-reduction of methionine sulfoxide in proteins to methionine.</text>
</comment>
<comment type="similarity">
    <text evidence="4">Belongs to the MsrA Met sulfoxide reductase family.</text>
</comment>
<evidence type="ECO:0000313" key="6">
    <source>
        <dbReference type="EMBL" id="MDN3592608.1"/>
    </source>
</evidence>
<gene>
    <name evidence="4 6" type="primary">msrA</name>
    <name evidence="6" type="ORF">QWZ12_18605</name>
</gene>
<comment type="catalytic activity">
    <reaction evidence="2 4">
        <text>L-methionyl-[protein] + [thioredoxin]-disulfide + H2O = L-methionyl-(S)-S-oxide-[protein] + [thioredoxin]-dithiol</text>
        <dbReference type="Rhea" id="RHEA:14217"/>
        <dbReference type="Rhea" id="RHEA-COMP:10698"/>
        <dbReference type="Rhea" id="RHEA-COMP:10700"/>
        <dbReference type="Rhea" id="RHEA-COMP:12313"/>
        <dbReference type="Rhea" id="RHEA-COMP:12315"/>
        <dbReference type="ChEBI" id="CHEBI:15377"/>
        <dbReference type="ChEBI" id="CHEBI:16044"/>
        <dbReference type="ChEBI" id="CHEBI:29950"/>
        <dbReference type="ChEBI" id="CHEBI:44120"/>
        <dbReference type="ChEBI" id="CHEBI:50058"/>
        <dbReference type="EC" id="1.8.4.11"/>
    </reaction>
</comment>
<evidence type="ECO:0000256" key="4">
    <source>
        <dbReference type="HAMAP-Rule" id="MF_01401"/>
    </source>
</evidence>
<dbReference type="Gene3D" id="3.30.1060.10">
    <property type="entry name" value="Peptide methionine sulphoxide reductase MsrA"/>
    <property type="match status" value="1"/>
</dbReference>
<dbReference type="PANTHER" id="PTHR43774">
    <property type="entry name" value="PEPTIDE METHIONINE SULFOXIDE REDUCTASE"/>
    <property type="match status" value="1"/>
</dbReference>
<dbReference type="NCBIfam" id="TIGR00401">
    <property type="entry name" value="msrA"/>
    <property type="match status" value="1"/>
</dbReference>
<sequence length="247" mass="26479">MPPTIRPVTRARRTRPTVAFAGAVLALLGVGLGLTIAWAGAEEASRRLPAAATPSREPDQLQSAVFAGGCFWGVQGVFQNIRGVTQAVSGYAGGDGASAHYATVSSGRTRHAEAVRVTYDPRVVSYDTLLRVFFSVALDPTQVDRQGPDHGPQYRSALFPNNAEQARVARAYIAQLDAEGTYDAPIATRIEPGASFYPAEAYHQDFMALHPAHPYIVANDAAKVRDLKRFFPEFTAPAPILTDGDPA</sequence>
<evidence type="ECO:0000259" key="5">
    <source>
        <dbReference type="Pfam" id="PF01625"/>
    </source>
</evidence>
<dbReference type="SUPFAM" id="SSF55068">
    <property type="entry name" value="Peptide methionine sulfoxide reductase"/>
    <property type="match status" value="1"/>
</dbReference>
<comment type="caution">
    <text evidence="6">The sequence shown here is derived from an EMBL/GenBank/DDBJ whole genome shotgun (WGS) entry which is preliminary data.</text>
</comment>
<dbReference type="Pfam" id="PF01625">
    <property type="entry name" value="PMSR"/>
    <property type="match status" value="1"/>
</dbReference>
<organism evidence="6 7">
    <name type="scientific">Methylobacterium adhaesivum</name>
    <dbReference type="NCBI Taxonomy" id="333297"/>
    <lineage>
        <taxon>Bacteria</taxon>
        <taxon>Pseudomonadati</taxon>
        <taxon>Pseudomonadota</taxon>
        <taxon>Alphaproteobacteria</taxon>
        <taxon>Hyphomicrobiales</taxon>
        <taxon>Methylobacteriaceae</taxon>
        <taxon>Methylobacterium</taxon>
    </lineage>
</organism>
<feature type="active site" evidence="4">
    <location>
        <position position="70"/>
    </location>
</feature>
<evidence type="ECO:0000256" key="2">
    <source>
        <dbReference type="ARBA" id="ARBA00047806"/>
    </source>
</evidence>
<proteinExistence type="inferred from homology"/>
<keyword evidence="1 4" id="KW-0560">Oxidoreductase</keyword>